<dbReference type="VEuPathDB" id="FungiDB:HZS61_006129"/>
<reference evidence="4" key="1">
    <citation type="submission" date="2016-09" db="EMBL/GenBank/DDBJ databases">
        <authorList>
            <person name="Guldener U."/>
        </authorList>
    </citation>
    <scope>NUCLEOTIDE SEQUENCE [LARGE SCALE GENOMIC DNA]</scope>
    <source>
        <strain evidence="4">V64-1</strain>
    </source>
</reference>
<organism evidence="3 4">
    <name type="scientific">Fusarium oxysporum</name>
    <name type="common">Fusarium vascular wilt</name>
    <dbReference type="NCBI Taxonomy" id="5507"/>
    <lineage>
        <taxon>Eukaryota</taxon>
        <taxon>Fungi</taxon>
        <taxon>Dikarya</taxon>
        <taxon>Ascomycota</taxon>
        <taxon>Pezizomycotina</taxon>
        <taxon>Sordariomycetes</taxon>
        <taxon>Hypocreomycetidae</taxon>
        <taxon>Hypocreales</taxon>
        <taxon>Nectriaceae</taxon>
        <taxon>Fusarium</taxon>
        <taxon>Fusarium oxysporum species complex</taxon>
    </lineage>
</organism>
<dbReference type="VEuPathDB" id="FungiDB:FOXG_14306"/>
<evidence type="ECO:0000256" key="1">
    <source>
        <dbReference type="ARBA" id="ARBA00023125"/>
    </source>
</evidence>
<evidence type="ECO:0000313" key="4">
    <source>
        <dbReference type="Proteomes" id="UP000219369"/>
    </source>
</evidence>
<dbReference type="GO" id="GO:0005634">
    <property type="term" value="C:nucleus"/>
    <property type="evidence" value="ECO:0007669"/>
    <property type="project" value="TreeGrafter"/>
</dbReference>
<accession>A0A2H3STF4</accession>
<dbReference type="GO" id="GO:0003677">
    <property type="term" value="F:DNA binding"/>
    <property type="evidence" value="ECO:0007669"/>
    <property type="project" value="UniProtKB-KW"/>
</dbReference>
<dbReference type="InterPro" id="IPR006600">
    <property type="entry name" value="HTH_CenpB_DNA-bd_dom"/>
</dbReference>
<dbReference type="VEuPathDB" id="FungiDB:HZS61_011412"/>
<protein>
    <submittedName>
        <fullName evidence="3">Related to transposase</fullName>
    </submittedName>
</protein>
<dbReference type="Pfam" id="PF03184">
    <property type="entry name" value="DDE_1"/>
    <property type="match status" value="1"/>
</dbReference>
<dbReference type="PANTHER" id="PTHR19303:SF62">
    <property type="entry name" value="HTH CENPB-TYPE DOMAIN-CONTAINING PROTEIN-RELATED"/>
    <property type="match status" value="1"/>
</dbReference>
<keyword evidence="1" id="KW-0238">DNA-binding</keyword>
<dbReference type="InterPro" id="IPR050863">
    <property type="entry name" value="CenT-Element_Derived"/>
</dbReference>
<dbReference type="Proteomes" id="UP000219369">
    <property type="component" value="Unassembled WGS sequence"/>
</dbReference>
<evidence type="ECO:0000259" key="2">
    <source>
        <dbReference type="PROSITE" id="PS51253"/>
    </source>
</evidence>
<sequence>MSQSNKESPNILALQAYQEDPKLSLRRATFIYDIHFETLYGRSIGPPARCDWVPKQRKLSDLDEQIIIQYILDLDSRGFPSRHRDVDEMVNQLLADRDASPVGKRWAINFIKRQPELKTCFQKRYDYQTVIRNWFRLVQNTVAKNLPTDWVIATTQNGWTDNKTGLEWLKHFNQCTTSRSTGPYRLLILDGHESHLSADFEIYCEENKIITLYMPPHSSHLLQHLDVGCFGPLKKAYGREIEHLIRRSITHISKIEFFPAVYAAFQATMTEKNIKGGFKGARLVPFDLKSVISKLDVQLRTPTPAEEEAHEAQSWTSSTPRTVLEAGSQSEYLQRRIRRYQSSSPELILEALRLLEKGTKAVMHKVALLVAANRELRQANEILSRRRRAKGPAYRIGEI</sequence>
<gene>
    <name evidence="3" type="ORF">FRV6_02692</name>
</gene>
<dbReference type="VEuPathDB" id="FungiDB:FOC1_g10001295"/>
<dbReference type="InterPro" id="IPR004875">
    <property type="entry name" value="DDE_SF_endonuclease_dom"/>
</dbReference>
<name>A0A2H3STF4_FUSOX</name>
<dbReference type="PROSITE" id="PS51253">
    <property type="entry name" value="HTH_CENPB"/>
    <property type="match status" value="1"/>
</dbReference>
<dbReference type="AlphaFoldDB" id="A0A2H3STF4"/>
<dbReference type="PANTHER" id="PTHR19303">
    <property type="entry name" value="TRANSPOSON"/>
    <property type="match status" value="1"/>
</dbReference>
<dbReference type="EMBL" id="FMJY01000002">
    <property type="protein sequence ID" value="SCO78479.1"/>
    <property type="molecule type" value="Genomic_DNA"/>
</dbReference>
<dbReference type="VEuPathDB" id="FungiDB:FOC1_g10000063"/>
<dbReference type="OrthoDB" id="5091731at2759"/>
<dbReference type="VEuPathDB" id="FungiDB:FOZG_18213"/>
<proteinExistence type="predicted"/>
<feature type="domain" description="HTH CENPB-type" evidence="2">
    <location>
        <begin position="51"/>
        <end position="120"/>
    </location>
</feature>
<evidence type="ECO:0000313" key="3">
    <source>
        <dbReference type="EMBL" id="SCO78479.1"/>
    </source>
</evidence>